<evidence type="ECO:0000256" key="9">
    <source>
        <dbReference type="RuleBase" id="RU363032"/>
    </source>
</evidence>
<evidence type="ECO:0000256" key="1">
    <source>
        <dbReference type="ARBA" id="ARBA00004429"/>
    </source>
</evidence>
<evidence type="ECO:0000256" key="7">
    <source>
        <dbReference type="ARBA" id="ARBA00023136"/>
    </source>
</evidence>
<dbReference type="InterPro" id="IPR045621">
    <property type="entry name" value="BPD_transp_1_N"/>
</dbReference>
<reference evidence="11" key="1">
    <citation type="submission" date="2009-01" db="EMBL/GenBank/DDBJ databases">
        <title>The Genome Sequence of Brucella pinnipedialis M292/94/1.</title>
        <authorList>
            <consortium name="The Broad Institute Genome Sequencing Platform"/>
            <person name="Ward D."/>
            <person name="Young S.K."/>
            <person name="Kodira C.D."/>
            <person name="Zeng Q."/>
            <person name="Koehrsen M."/>
            <person name="Alvarado L."/>
            <person name="Berlin A."/>
            <person name="Borenstein D."/>
            <person name="Chen Z."/>
            <person name="Engels R."/>
            <person name="Freedman E."/>
            <person name="Gellesch M."/>
            <person name="Goldberg J."/>
            <person name="Griggs A."/>
            <person name="Gujja S."/>
            <person name="Heiman D."/>
            <person name="Hepburn T."/>
            <person name="Howarth C."/>
            <person name="Jen D."/>
            <person name="Larson L."/>
            <person name="Lewis B."/>
            <person name="Mehta T."/>
            <person name="Park D."/>
            <person name="Pearson M."/>
            <person name="Roberts A."/>
            <person name="Saif S."/>
            <person name="Shea T."/>
            <person name="Shenoy N."/>
            <person name="Sisk P."/>
            <person name="Stolte C."/>
            <person name="Sykes S."/>
            <person name="Walk T."/>
            <person name="White J."/>
            <person name="Yandava C."/>
            <person name="Whatmore A.M."/>
            <person name="Perrett L.L."/>
            <person name="O'Callaghan D."/>
            <person name="Nusbaum C."/>
            <person name="Galagan J."/>
            <person name="Birren B."/>
        </authorList>
    </citation>
    <scope>NUCLEOTIDE SEQUENCE [LARGE SCALE GENOMIC DNA]</scope>
    <source>
        <strain evidence="11">M292/94/1</strain>
    </source>
</reference>
<evidence type="ECO:0000259" key="10">
    <source>
        <dbReference type="PROSITE" id="PS50928"/>
    </source>
</evidence>
<gene>
    <name evidence="11" type="ORF">BALG_01862</name>
</gene>
<dbReference type="EMBL" id="EQ999534">
    <property type="protein sequence ID" value="EEZ28509.1"/>
    <property type="molecule type" value="Genomic_DNA"/>
</dbReference>
<evidence type="ECO:0000256" key="5">
    <source>
        <dbReference type="ARBA" id="ARBA00022692"/>
    </source>
</evidence>
<dbReference type="InterPro" id="IPR000515">
    <property type="entry name" value="MetI-like"/>
</dbReference>
<keyword evidence="3 9" id="KW-0813">Transport</keyword>
<dbReference type="GO" id="GO:0071916">
    <property type="term" value="F:dipeptide transmembrane transporter activity"/>
    <property type="evidence" value="ECO:0007669"/>
    <property type="project" value="TreeGrafter"/>
</dbReference>
<proteinExistence type="inferred from homology"/>
<dbReference type="Pfam" id="PF19300">
    <property type="entry name" value="BPD_transp_1_N"/>
    <property type="match status" value="1"/>
</dbReference>
<name>A0A0E1WX02_9HYPH</name>
<evidence type="ECO:0000256" key="3">
    <source>
        <dbReference type="ARBA" id="ARBA00022448"/>
    </source>
</evidence>
<evidence type="ECO:0000256" key="2">
    <source>
        <dbReference type="ARBA" id="ARBA00009306"/>
    </source>
</evidence>
<dbReference type="CDD" id="cd06261">
    <property type="entry name" value="TM_PBP2"/>
    <property type="match status" value="1"/>
</dbReference>
<evidence type="ECO:0000313" key="11">
    <source>
        <dbReference type="EMBL" id="EEZ28509.1"/>
    </source>
</evidence>
<dbReference type="GeneID" id="93015126"/>
<protein>
    <submittedName>
        <fullName evidence="11">Dipeptide transport system permease dppB</fullName>
    </submittedName>
</protein>
<comment type="function">
    <text evidence="8">Probably part of an ABC transporter complex that could be involved in peptide import. Probably responsible for the translocation of the substrate across the membrane.</text>
</comment>
<accession>A0A0E1WX02</accession>
<dbReference type="PROSITE" id="PS50928">
    <property type="entry name" value="ABC_TM1"/>
    <property type="match status" value="1"/>
</dbReference>
<comment type="subcellular location">
    <subcellularLocation>
        <location evidence="1">Cell inner membrane</location>
        <topology evidence="1">Multi-pass membrane protein</topology>
    </subcellularLocation>
    <subcellularLocation>
        <location evidence="9">Cell membrane</location>
        <topology evidence="9">Multi-pass membrane protein</topology>
    </subcellularLocation>
</comment>
<organism evidence="11">
    <name type="scientific">Brucella pinnipedialis M292/94/1</name>
    <dbReference type="NCBI Taxonomy" id="520462"/>
    <lineage>
        <taxon>Bacteria</taxon>
        <taxon>Pseudomonadati</taxon>
        <taxon>Pseudomonadota</taxon>
        <taxon>Alphaproteobacteria</taxon>
        <taxon>Hyphomicrobiales</taxon>
        <taxon>Brucellaceae</taxon>
        <taxon>Brucella/Ochrobactrum group</taxon>
        <taxon>Brucella</taxon>
    </lineage>
</organism>
<keyword evidence="4" id="KW-1003">Cell membrane</keyword>
<dbReference type="PANTHER" id="PTHR43163:SF6">
    <property type="entry name" value="DIPEPTIDE TRANSPORT SYSTEM PERMEASE PROTEIN DPPB-RELATED"/>
    <property type="match status" value="1"/>
</dbReference>
<evidence type="ECO:0000256" key="8">
    <source>
        <dbReference type="ARBA" id="ARBA00025454"/>
    </source>
</evidence>
<dbReference type="HOGENOM" id="CLU_036879_0_3_5"/>
<evidence type="ECO:0000256" key="4">
    <source>
        <dbReference type="ARBA" id="ARBA00022475"/>
    </source>
</evidence>
<dbReference type="InterPro" id="IPR035906">
    <property type="entry name" value="MetI-like_sf"/>
</dbReference>
<dbReference type="RefSeq" id="WP_002965560.1">
    <property type="nucleotide sequence ID" value="NZ_EQ999534.1"/>
</dbReference>
<keyword evidence="6 9" id="KW-1133">Transmembrane helix</keyword>
<keyword evidence="5 9" id="KW-0812">Transmembrane</keyword>
<dbReference type="Gene3D" id="1.10.3720.10">
    <property type="entry name" value="MetI-like"/>
    <property type="match status" value="1"/>
</dbReference>
<feature type="transmembrane region" description="Helical" evidence="9">
    <location>
        <begin position="101"/>
        <end position="122"/>
    </location>
</feature>
<feature type="transmembrane region" description="Helical" evidence="9">
    <location>
        <begin position="197"/>
        <end position="216"/>
    </location>
</feature>
<comment type="similarity">
    <text evidence="2 9">Belongs to the binding-protein-dependent transport system permease family.</text>
</comment>
<feature type="transmembrane region" description="Helical" evidence="9">
    <location>
        <begin position="134"/>
        <end position="157"/>
    </location>
</feature>
<dbReference type="Proteomes" id="UP000004659">
    <property type="component" value="Unassembled WGS sequence"/>
</dbReference>
<feature type="domain" description="ABC transmembrane type-1" evidence="10">
    <location>
        <begin position="95"/>
        <end position="325"/>
    </location>
</feature>
<dbReference type="SUPFAM" id="SSF161098">
    <property type="entry name" value="MetI-like"/>
    <property type="match status" value="1"/>
</dbReference>
<dbReference type="Pfam" id="PF00528">
    <property type="entry name" value="BPD_transp_1"/>
    <property type="match status" value="1"/>
</dbReference>
<dbReference type="AlphaFoldDB" id="A0A0E1WX02"/>
<evidence type="ECO:0000256" key="6">
    <source>
        <dbReference type="ARBA" id="ARBA00022989"/>
    </source>
</evidence>
<feature type="transmembrane region" description="Helical" evidence="9">
    <location>
        <begin position="260"/>
        <end position="282"/>
    </location>
</feature>
<dbReference type="GO" id="GO:0005886">
    <property type="term" value="C:plasma membrane"/>
    <property type="evidence" value="ECO:0007669"/>
    <property type="project" value="UniProtKB-SubCell"/>
</dbReference>
<dbReference type="PANTHER" id="PTHR43163">
    <property type="entry name" value="DIPEPTIDE TRANSPORT SYSTEM PERMEASE PROTEIN DPPB-RELATED"/>
    <property type="match status" value="1"/>
</dbReference>
<sequence length="336" mass="36788">MVAFLAKRLGWGLAVLLSVGVLTFALARLVPADPASFLAGQNASTETVERIRSELGLDRPALEQFASYFTGILRGDLGQSIRTGRPVAEDLAQFLPATLELMIAGFFLYMLISFGLALLALRKPDGMLDKSVRLVTMLGTGIPVFWLGMGLQFIFFYKLGWLPLSSRFPVREIAPAGPTGFLLIDTLVAGNLRGFGLALQHLCLPALTIVMNLLAVGTRLTRSTLLDEREQPYVRTALGKGLTGRSILLKHMLRNAANPILVTTSMQFGYLISWILMVEVIFEWPGIGLYAYKSFQLFDYAPVIALALVSTAGFVIINLAVDLVQPLIDPRIRKST</sequence>
<feature type="transmembrane region" description="Helical" evidence="9">
    <location>
        <begin position="302"/>
        <end position="324"/>
    </location>
</feature>
<keyword evidence="7 9" id="KW-0472">Membrane</keyword>